<reference evidence="1" key="2">
    <citation type="journal article" date="2015" name="Data Brief">
        <title>Shoot transcriptome of the giant reed, Arundo donax.</title>
        <authorList>
            <person name="Barrero R.A."/>
            <person name="Guerrero F.D."/>
            <person name="Moolhuijzen P."/>
            <person name="Goolsby J.A."/>
            <person name="Tidwell J."/>
            <person name="Bellgard S.E."/>
            <person name="Bellgard M.I."/>
        </authorList>
    </citation>
    <scope>NUCLEOTIDE SEQUENCE</scope>
    <source>
        <tissue evidence="1">Shoot tissue taken approximately 20 cm above the soil surface</tissue>
    </source>
</reference>
<proteinExistence type="predicted"/>
<organism evidence="1">
    <name type="scientific">Arundo donax</name>
    <name type="common">Giant reed</name>
    <name type="synonym">Donax arundinaceus</name>
    <dbReference type="NCBI Taxonomy" id="35708"/>
    <lineage>
        <taxon>Eukaryota</taxon>
        <taxon>Viridiplantae</taxon>
        <taxon>Streptophyta</taxon>
        <taxon>Embryophyta</taxon>
        <taxon>Tracheophyta</taxon>
        <taxon>Spermatophyta</taxon>
        <taxon>Magnoliopsida</taxon>
        <taxon>Liliopsida</taxon>
        <taxon>Poales</taxon>
        <taxon>Poaceae</taxon>
        <taxon>PACMAD clade</taxon>
        <taxon>Arundinoideae</taxon>
        <taxon>Arundineae</taxon>
        <taxon>Arundo</taxon>
    </lineage>
</organism>
<dbReference type="EMBL" id="GBRH01185004">
    <property type="protein sequence ID" value="JAE12892.1"/>
    <property type="molecule type" value="Transcribed_RNA"/>
</dbReference>
<name>A0A0A9FKM3_ARUDO</name>
<evidence type="ECO:0000313" key="1">
    <source>
        <dbReference type="EMBL" id="JAE12892.1"/>
    </source>
</evidence>
<accession>A0A0A9FKM3</accession>
<sequence>MAAVHTLGVLNLPRRANPLGPVPARWIESTLPW</sequence>
<protein>
    <submittedName>
        <fullName evidence="1">Uncharacterized protein</fullName>
    </submittedName>
</protein>
<dbReference type="AlphaFoldDB" id="A0A0A9FKM3"/>
<reference evidence="1" key="1">
    <citation type="submission" date="2014-09" db="EMBL/GenBank/DDBJ databases">
        <authorList>
            <person name="Magalhaes I.L.F."/>
            <person name="Oliveira U."/>
            <person name="Santos F.R."/>
            <person name="Vidigal T.H.D.A."/>
            <person name="Brescovit A.D."/>
            <person name="Santos A.J."/>
        </authorList>
    </citation>
    <scope>NUCLEOTIDE SEQUENCE</scope>
    <source>
        <tissue evidence="1">Shoot tissue taken approximately 20 cm above the soil surface</tissue>
    </source>
</reference>